<dbReference type="InterPro" id="IPR029039">
    <property type="entry name" value="Flavoprotein-like_sf"/>
</dbReference>
<dbReference type="PANTHER" id="PTHR30543">
    <property type="entry name" value="CHROMATE REDUCTASE"/>
    <property type="match status" value="1"/>
</dbReference>
<organism evidence="2 3">
    <name type="scientific">Bdellovibrio reynosensis</name>
    <dbReference type="NCBI Taxonomy" id="2835041"/>
    <lineage>
        <taxon>Bacteria</taxon>
        <taxon>Pseudomonadati</taxon>
        <taxon>Bdellovibrionota</taxon>
        <taxon>Bdellovibrionia</taxon>
        <taxon>Bdellovibrionales</taxon>
        <taxon>Pseudobdellovibrionaceae</taxon>
        <taxon>Bdellovibrio</taxon>
    </lineage>
</organism>
<feature type="domain" description="NADPH-dependent FMN reductase-like" evidence="1">
    <location>
        <begin position="1"/>
        <end position="145"/>
    </location>
</feature>
<dbReference type="Gene3D" id="3.40.50.360">
    <property type="match status" value="1"/>
</dbReference>
<accession>A0ABY4CBN4</accession>
<dbReference type="InterPro" id="IPR005025">
    <property type="entry name" value="FMN_Rdtase-like_dom"/>
</dbReference>
<dbReference type="Pfam" id="PF03358">
    <property type="entry name" value="FMN_red"/>
    <property type="match status" value="1"/>
</dbReference>
<dbReference type="InterPro" id="IPR050712">
    <property type="entry name" value="NAD(P)H-dep_reductase"/>
</dbReference>
<dbReference type="SUPFAM" id="SSF52218">
    <property type="entry name" value="Flavoproteins"/>
    <property type="match status" value="1"/>
</dbReference>
<evidence type="ECO:0000313" key="2">
    <source>
        <dbReference type="EMBL" id="UOF02194.1"/>
    </source>
</evidence>
<name>A0ABY4CBN4_9BACT</name>
<dbReference type="EMBL" id="CP093442">
    <property type="protein sequence ID" value="UOF02194.1"/>
    <property type="molecule type" value="Genomic_DNA"/>
</dbReference>
<gene>
    <name evidence="2" type="ORF">MNR06_04405</name>
</gene>
<dbReference type="Proteomes" id="UP000830116">
    <property type="component" value="Chromosome"/>
</dbReference>
<dbReference type="RefSeq" id="WP_243539075.1">
    <property type="nucleotide sequence ID" value="NZ_CP093442.1"/>
</dbReference>
<evidence type="ECO:0000259" key="1">
    <source>
        <dbReference type="Pfam" id="PF03358"/>
    </source>
</evidence>
<protein>
    <submittedName>
        <fullName evidence="2">NAD(P)H-dependent oxidoreductase</fullName>
    </submittedName>
</protein>
<reference evidence="2" key="1">
    <citation type="submission" date="2022-03" db="EMBL/GenBank/DDBJ databases">
        <title>Genome Identification and Characterization of new species Bdellovibrio reynosense LBG001 sp. nov. from a Mexico soil sample.</title>
        <authorList>
            <person name="Camilli A."/>
            <person name="Ajao Y."/>
            <person name="Guo X."/>
        </authorList>
    </citation>
    <scope>NUCLEOTIDE SEQUENCE</scope>
    <source>
        <strain evidence="2">LBG001</strain>
    </source>
</reference>
<evidence type="ECO:0000313" key="3">
    <source>
        <dbReference type="Proteomes" id="UP000830116"/>
    </source>
</evidence>
<keyword evidence="3" id="KW-1185">Reference proteome</keyword>
<sequence>MKVFLFAASLRKGSYNKKLVRIAADLLSEHVFCEVEVCEFNEFPMPMFNADIAEEFGIPDSIAKLGNKIQEADAVIISTPEYNGSIPGTLKNAIDWLSMLDPNPLAKKYVCLIGASDERLGGVRGNIHCRVPFHILGAYMYPNYFDVALSDTAFDEKGQLKDPKQVEKLNDILGDFLRFASRKESPFDVLDDFIGNRDFTRSNNANH</sequence>
<dbReference type="PANTHER" id="PTHR30543:SF21">
    <property type="entry name" value="NAD(P)H-DEPENDENT FMN REDUCTASE LOT6"/>
    <property type="match status" value="1"/>
</dbReference>
<proteinExistence type="predicted"/>